<name>C6WCL6_ACTMD</name>
<gene>
    <name evidence="2" type="ordered locus">Amir_1684</name>
</gene>
<evidence type="ECO:0000256" key="1">
    <source>
        <dbReference type="SAM" id="MobiDB-lite"/>
    </source>
</evidence>
<protein>
    <submittedName>
        <fullName evidence="2">Uncharacterized protein</fullName>
    </submittedName>
</protein>
<sequence length="521" mass="51703">MTGASGTNAERNLMGRVAGEGGDRARRWDDAPGGWFALDSGAGAHGVERLGAPDPGAAADRGFIRDVADFVLGMGAAGVTADRVVLREEAWNDGIELFFGVAALRPGAVPADGLVLTAAELGYLARAKPSALPALCAELRLPTSPEAVAAGAASLLARGLAVEQGAELVLRDETAAVLAALESADRVTAMLAEDALAYAITGPRVHLALLALGRARFAVRLLDRATPVGQQARLFLERHLGEAERAADWFDAGHTRGFGVGRAGAQPVVGQSGGGPQGSGQPAGGPPVAAHSAGGQQGGGQPSGRPLGPTAQPPIAFPANPLPTRTTAPPAGPPAAARPPAAAKPPAAATPPANLLPVRPQPLAAQPPTAQPPTAQPPTAQPPTAQPPTAQPPTAQPPTAQPRASQPPPTVQPSTVRPLAAQPPAALPAGGPRVTSPPTPPSTPPPAAPHPKGRAAVLVRTRTAAGSGSIGIAVDEDGGWATSLGGAGRADAASGLAELFRSPSFGPASFGPAPFGAAPCS</sequence>
<feature type="compositionally biased region" description="Low complexity" evidence="1">
    <location>
        <begin position="318"/>
        <end position="329"/>
    </location>
</feature>
<dbReference type="STRING" id="446462.Amir_1684"/>
<dbReference type="HOGENOM" id="CLU_522382_0_0_11"/>
<accession>C6WCL6</accession>
<feature type="compositionally biased region" description="Low complexity" evidence="1">
    <location>
        <begin position="418"/>
        <end position="432"/>
    </location>
</feature>
<organism evidence="2 3">
    <name type="scientific">Actinosynnema mirum (strain ATCC 29888 / DSM 43827 / JCM 3225 / NBRC 14064 / NCIMB 13271 / NRRL B-12336 / IMRU 3971 / 101)</name>
    <dbReference type="NCBI Taxonomy" id="446462"/>
    <lineage>
        <taxon>Bacteria</taxon>
        <taxon>Bacillati</taxon>
        <taxon>Actinomycetota</taxon>
        <taxon>Actinomycetes</taxon>
        <taxon>Pseudonocardiales</taxon>
        <taxon>Pseudonocardiaceae</taxon>
        <taxon>Actinosynnema</taxon>
    </lineage>
</organism>
<keyword evidence="3" id="KW-1185">Reference proteome</keyword>
<feature type="region of interest" description="Disordered" evidence="1">
    <location>
        <begin position="1"/>
        <end position="24"/>
    </location>
</feature>
<proteinExistence type="predicted"/>
<feature type="compositionally biased region" description="Pro residues" evidence="1">
    <location>
        <begin position="369"/>
        <end position="411"/>
    </location>
</feature>
<evidence type="ECO:0000313" key="2">
    <source>
        <dbReference type="EMBL" id="ACU35633.1"/>
    </source>
</evidence>
<evidence type="ECO:0000313" key="3">
    <source>
        <dbReference type="Proteomes" id="UP000002213"/>
    </source>
</evidence>
<dbReference type="AlphaFoldDB" id="C6WCL6"/>
<dbReference type="Proteomes" id="UP000002213">
    <property type="component" value="Chromosome"/>
</dbReference>
<dbReference type="eggNOG" id="COG3469">
    <property type="taxonomic scope" value="Bacteria"/>
</dbReference>
<reference evidence="2 3" key="1">
    <citation type="journal article" date="2009" name="Stand. Genomic Sci.">
        <title>Complete genome sequence of Actinosynnema mirum type strain (101).</title>
        <authorList>
            <person name="Land M."/>
            <person name="Lapidus A."/>
            <person name="Mayilraj S."/>
            <person name="Chen F."/>
            <person name="Copeland A."/>
            <person name="Del Rio T.G."/>
            <person name="Nolan M."/>
            <person name="Lucas S."/>
            <person name="Tice H."/>
            <person name="Cheng J.F."/>
            <person name="Chertkov O."/>
            <person name="Bruce D."/>
            <person name="Goodwin L."/>
            <person name="Pitluck S."/>
            <person name="Rohde M."/>
            <person name="Goker M."/>
            <person name="Pati A."/>
            <person name="Ivanova N."/>
            <person name="Mavromatis K."/>
            <person name="Chen A."/>
            <person name="Palaniappan K."/>
            <person name="Hauser L."/>
            <person name="Chang Y.J."/>
            <person name="Jeffries C.C."/>
            <person name="Brettin T."/>
            <person name="Detter J.C."/>
            <person name="Han C."/>
            <person name="Chain P."/>
            <person name="Tindall B.J."/>
            <person name="Bristow J."/>
            <person name="Eisen J.A."/>
            <person name="Markowitz V."/>
            <person name="Hugenholtz P."/>
            <person name="Kyrpides N.C."/>
            <person name="Klenk H.P."/>
        </authorList>
    </citation>
    <scope>NUCLEOTIDE SEQUENCE [LARGE SCALE GENOMIC DNA]</scope>
    <source>
        <strain evidence="3">ATCC 29888 / DSM 43827 / JCM 3225 / NBRC 14064 / NCIMB 13271 / NRRL B-12336 / IMRU 3971 / 101</strain>
    </source>
</reference>
<feature type="compositionally biased region" description="Low complexity" evidence="1">
    <location>
        <begin position="338"/>
        <end position="368"/>
    </location>
</feature>
<dbReference type="KEGG" id="ami:Amir_1684"/>
<feature type="compositionally biased region" description="Gly residues" evidence="1">
    <location>
        <begin position="271"/>
        <end position="283"/>
    </location>
</feature>
<feature type="compositionally biased region" description="Polar residues" evidence="1">
    <location>
        <begin position="1"/>
        <end position="10"/>
    </location>
</feature>
<dbReference type="PRINTS" id="PR01217">
    <property type="entry name" value="PRICHEXTENSN"/>
</dbReference>
<dbReference type="EMBL" id="CP001630">
    <property type="protein sequence ID" value="ACU35633.1"/>
    <property type="molecule type" value="Genomic_DNA"/>
</dbReference>
<feature type="compositionally biased region" description="Pro residues" evidence="1">
    <location>
        <begin position="435"/>
        <end position="449"/>
    </location>
</feature>
<feature type="region of interest" description="Disordered" evidence="1">
    <location>
        <begin position="261"/>
        <end position="454"/>
    </location>
</feature>